<evidence type="ECO:0008006" key="3">
    <source>
        <dbReference type="Google" id="ProtNLM"/>
    </source>
</evidence>
<dbReference type="Pfam" id="PF09963">
    <property type="entry name" value="DUF2197"/>
    <property type="match status" value="1"/>
</dbReference>
<comment type="caution">
    <text evidence="1">The sequence shown here is derived from an EMBL/GenBank/DDBJ whole genome shotgun (WGS) entry which is preliminary data.</text>
</comment>
<organism evidence="1 2">
    <name type="scientific">Bacillus rhizoplanae</name>
    <dbReference type="NCBI Taxonomy" id="2880966"/>
    <lineage>
        <taxon>Bacteria</taxon>
        <taxon>Bacillati</taxon>
        <taxon>Bacillota</taxon>
        <taxon>Bacilli</taxon>
        <taxon>Bacillales</taxon>
        <taxon>Bacillaceae</taxon>
        <taxon>Bacillus</taxon>
    </lineage>
</organism>
<dbReference type="Proteomes" id="UP000789423">
    <property type="component" value="Unassembled WGS sequence"/>
</dbReference>
<sequence>MRVKCILCDKKEDLNDENPVAKRLRNRPIHTYMCKQCTDRITERTLERKETGHFRLYRDKTVEDEW</sequence>
<reference evidence="1 2" key="1">
    <citation type="submission" date="2021-10" db="EMBL/GenBank/DDBJ databases">
        <authorList>
            <person name="Criscuolo A."/>
        </authorList>
    </citation>
    <scope>NUCLEOTIDE SEQUENCE [LARGE SCALE GENOMIC DNA]</scope>
    <source>
        <strain evidence="2">CIP 111899</strain>
    </source>
</reference>
<dbReference type="RefSeq" id="WP_230573379.1">
    <property type="nucleotide sequence ID" value="NZ_CAKJTI010000001.1"/>
</dbReference>
<evidence type="ECO:0000313" key="2">
    <source>
        <dbReference type="Proteomes" id="UP000789423"/>
    </source>
</evidence>
<proteinExistence type="predicted"/>
<evidence type="ECO:0000313" key="1">
    <source>
        <dbReference type="EMBL" id="CAG9611040.1"/>
    </source>
</evidence>
<keyword evidence="2" id="KW-1185">Reference proteome</keyword>
<protein>
    <recommendedName>
        <fullName evidence="3">DUF2197 domain-containing protein</fullName>
    </recommendedName>
</protein>
<dbReference type="EMBL" id="CAKJTI010000001">
    <property type="protein sequence ID" value="CAG9611040.1"/>
    <property type="molecule type" value="Genomic_DNA"/>
</dbReference>
<dbReference type="InterPro" id="IPR019241">
    <property type="entry name" value="DUF2197"/>
</dbReference>
<name>A0ABN7ZS70_9BACI</name>
<accession>A0ABN7ZS70</accession>
<gene>
    <name evidence="1" type="ORF">BACCIP111899_00212</name>
</gene>